<dbReference type="GO" id="GO:0005262">
    <property type="term" value="F:calcium channel activity"/>
    <property type="evidence" value="ECO:0007669"/>
    <property type="project" value="UniProtKB-KW"/>
</dbReference>
<sequence>MEPLVSRLMVKAAPRASSLSRSRTPLSRTTATSATSSQLRLKRLFATTDTNRIREQKKPFDTASAPDSHYSQPAANLSQDVTSEEKDHFSRIEKQSKEMQTRSPWMHAGSDVPPVSRPRSAGAMTKGKLLTTPSRMLKLILPLSTKDNNKDRKNVEPLALLVHPQQPLSYLERLIQSEIPFIDDKDGKTRPPSVHFRAEDNMDEIIGRDETPAESRETKEAAEEQAEEEDEALDQADETMVDGKRSKTGVISGSKKEKMKAEREKAQASDPAHPNFVRWSPSTEIGDFIRDAARGKEFAVDIEGTPEAIYVGVPSFRDRTYYLRMRLRKISKRISNLADIKQECDNLAERGAKNVAKLGFSGLVGWWAVVYYLTFRTELGWDVMEPVTYLVGLTGIIGGYMWFLYHNREVSYKSAMHVTMSRRQAHLYHSKGFDLPKWEMLVEEGNRLRREIKIIAEEYDVDWDETKDEGDEKVREALKKEREKKKEKDEDKDDKKEKGDEDE</sequence>
<dbReference type="HOGENOM" id="CLU_035826_1_1_1"/>
<keyword evidence="4" id="KW-0109">Calcium transport</keyword>
<comment type="similarity">
    <text evidence="2">Belongs to the MCU (TC 1.A.77) family.</text>
</comment>
<reference evidence="21 22" key="1">
    <citation type="journal article" date="2012" name="PLoS Pathog.">
        <title>Diverse lifestyles and strategies of plant pathogenesis encoded in the genomes of eighteen Dothideomycetes fungi.</title>
        <authorList>
            <person name="Ohm R.A."/>
            <person name="Feau N."/>
            <person name="Henrissat B."/>
            <person name="Schoch C.L."/>
            <person name="Horwitz B.A."/>
            <person name="Barry K.W."/>
            <person name="Condon B.J."/>
            <person name="Copeland A.C."/>
            <person name="Dhillon B."/>
            <person name="Glaser F."/>
            <person name="Hesse C.N."/>
            <person name="Kosti I."/>
            <person name="LaButti K."/>
            <person name="Lindquist E.A."/>
            <person name="Lucas S."/>
            <person name="Salamov A.A."/>
            <person name="Bradshaw R.E."/>
            <person name="Ciuffetti L."/>
            <person name="Hamelin R.C."/>
            <person name="Kema G.H.J."/>
            <person name="Lawrence C."/>
            <person name="Scott J.A."/>
            <person name="Spatafora J.W."/>
            <person name="Turgeon B.G."/>
            <person name="de Wit P.J.G.M."/>
            <person name="Zhong S."/>
            <person name="Goodwin S.B."/>
            <person name="Grigoriev I.V."/>
        </authorList>
    </citation>
    <scope>NUCLEOTIDE SEQUENCE [LARGE SCALE GENOMIC DNA]</scope>
    <source>
        <strain evidence="21 22">SO2202</strain>
    </source>
</reference>
<dbReference type="Proteomes" id="UP000016931">
    <property type="component" value="Unassembled WGS sequence"/>
</dbReference>
<keyword evidence="8" id="KW-0106">Calcium</keyword>
<feature type="region of interest" description="Disordered" evidence="18">
    <location>
        <begin position="479"/>
        <end position="503"/>
    </location>
</feature>
<dbReference type="eggNOG" id="KOG2966">
    <property type="taxonomic scope" value="Eukaryota"/>
</dbReference>
<feature type="compositionally biased region" description="Basic and acidic residues" evidence="18">
    <location>
        <begin position="83"/>
        <end position="100"/>
    </location>
</feature>
<evidence type="ECO:0000256" key="6">
    <source>
        <dbReference type="ARBA" id="ARBA00022692"/>
    </source>
</evidence>
<keyword evidence="22" id="KW-1185">Reference proteome</keyword>
<keyword evidence="9 19" id="KW-1133">Transmembrane helix</keyword>
<dbReference type="GeneID" id="27902094"/>
<evidence type="ECO:0000313" key="21">
    <source>
        <dbReference type="EMBL" id="EMF13115.1"/>
    </source>
</evidence>
<feature type="domain" description="Calcium uniporter protein C-terminal" evidence="20">
    <location>
        <begin position="322"/>
        <end position="440"/>
    </location>
</feature>
<dbReference type="GO" id="GO:0051560">
    <property type="term" value="P:mitochondrial calcium ion homeostasis"/>
    <property type="evidence" value="ECO:0007669"/>
    <property type="project" value="InterPro"/>
</dbReference>
<evidence type="ECO:0000256" key="4">
    <source>
        <dbReference type="ARBA" id="ARBA00022568"/>
    </source>
</evidence>
<evidence type="ECO:0000256" key="14">
    <source>
        <dbReference type="ARBA" id="ARBA00036634"/>
    </source>
</evidence>
<evidence type="ECO:0000256" key="1">
    <source>
        <dbReference type="ARBA" id="ARBA00004448"/>
    </source>
</evidence>
<evidence type="ECO:0000256" key="7">
    <source>
        <dbReference type="ARBA" id="ARBA00022792"/>
    </source>
</evidence>
<feature type="compositionally biased region" description="Basic and acidic residues" evidence="18">
    <location>
        <begin position="51"/>
        <end position="60"/>
    </location>
</feature>
<dbReference type="GO" id="GO:0036444">
    <property type="term" value="P:calcium import into the mitochondrion"/>
    <property type="evidence" value="ECO:0007669"/>
    <property type="project" value="TreeGrafter"/>
</dbReference>
<evidence type="ECO:0000256" key="2">
    <source>
        <dbReference type="ARBA" id="ARBA00005653"/>
    </source>
</evidence>
<dbReference type="GO" id="GO:1990246">
    <property type="term" value="C:uniplex complex"/>
    <property type="evidence" value="ECO:0007669"/>
    <property type="project" value="TreeGrafter"/>
</dbReference>
<keyword evidence="11" id="KW-0496">Mitochondrion</keyword>
<keyword evidence="12 19" id="KW-0472">Membrane</keyword>
<dbReference type="OrthoDB" id="278338at2759"/>
<dbReference type="AlphaFoldDB" id="M3D4H6"/>
<accession>M3D4H6</accession>
<organism evidence="21 22">
    <name type="scientific">Sphaerulina musiva (strain SO2202)</name>
    <name type="common">Poplar stem canker fungus</name>
    <name type="synonym">Septoria musiva</name>
    <dbReference type="NCBI Taxonomy" id="692275"/>
    <lineage>
        <taxon>Eukaryota</taxon>
        <taxon>Fungi</taxon>
        <taxon>Dikarya</taxon>
        <taxon>Ascomycota</taxon>
        <taxon>Pezizomycotina</taxon>
        <taxon>Dothideomycetes</taxon>
        <taxon>Dothideomycetidae</taxon>
        <taxon>Mycosphaerellales</taxon>
        <taxon>Mycosphaerellaceae</taxon>
        <taxon>Sphaerulina</taxon>
    </lineage>
</organism>
<evidence type="ECO:0000256" key="13">
    <source>
        <dbReference type="ARBA" id="ARBA00023303"/>
    </source>
</evidence>
<evidence type="ECO:0000256" key="8">
    <source>
        <dbReference type="ARBA" id="ARBA00022837"/>
    </source>
</evidence>
<evidence type="ECO:0000256" key="17">
    <source>
        <dbReference type="ARBA" id="ARBA00045938"/>
    </source>
</evidence>
<feature type="compositionally biased region" description="Basic and acidic residues" evidence="18">
    <location>
        <begin position="254"/>
        <end position="267"/>
    </location>
</feature>
<feature type="compositionally biased region" description="Basic and acidic residues" evidence="18">
    <location>
        <begin position="196"/>
        <end position="222"/>
    </location>
</feature>
<comment type="subunit">
    <text evidence="15">Homotetramer, assembles in a dimer or dimers configuration with two interfaces.</text>
</comment>
<evidence type="ECO:0000256" key="9">
    <source>
        <dbReference type="ARBA" id="ARBA00022989"/>
    </source>
</evidence>
<name>M3D4H6_SPHMS</name>
<gene>
    <name evidence="21" type="ORF">SEPMUDRAFT_148497</name>
</gene>
<feature type="region of interest" description="Disordered" evidence="18">
    <location>
        <begin position="183"/>
        <end position="277"/>
    </location>
</feature>
<dbReference type="GO" id="GO:0015292">
    <property type="term" value="F:uniporter activity"/>
    <property type="evidence" value="ECO:0007669"/>
    <property type="project" value="TreeGrafter"/>
</dbReference>
<keyword evidence="6 19" id="KW-0812">Transmembrane</keyword>
<keyword evidence="13" id="KW-0407">Ion channel</keyword>
<dbReference type="OMA" id="IKHECDA"/>
<evidence type="ECO:0000256" key="16">
    <source>
        <dbReference type="ARBA" id="ARBA00044981"/>
    </source>
</evidence>
<feature type="region of interest" description="Disordered" evidence="18">
    <location>
        <begin position="13"/>
        <end position="122"/>
    </location>
</feature>
<evidence type="ECO:0000256" key="12">
    <source>
        <dbReference type="ARBA" id="ARBA00023136"/>
    </source>
</evidence>
<dbReference type="STRING" id="692275.M3D4H6"/>
<protein>
    <recommendedName>
        <fullName evidence="16">Calcium uniporter protein, mitochondrial</fullName>
    </recommendedName>
</protein>
<feature type="compositionally biased region" description="Polar residues" evidence="18">
    <location>
        <begin position="69"/>
        <end position="81"/>
    </location>
</feature>
<evidence type="ECO:0000256" key="18">
    <source>
        <dbReference type="SAM" id="MobiDB-lite"/>
    </source>
</evidence>
<dbReference type="Pfam" id="PF04678">
    <property type="entry name" value="MCU"/>
    <property type="match status" value="1"/>
</dbReference>
<feature type="compositionally biased region" description="Acidic residues" evidence="18">
    <location>
        <begin position="223"/>
        <end position="240"/>
    </location>
</feature>
<proteinExistence type="inferred from homology"/>
<keyword evidence="3" id="KW-0813">Transport</keyword>
<evidence type="ECO:0000256" key="15">
    <source>
        <dbReference type="ARBA" id="ARBA00044966"/>
    </source>
</evidence>
<dbReference type="PANTHER" id="PTHR13462:SF10">
    <property type="entry name" value="CALCIUM UNIPORTER PROTEIN, MITOCHONDRIAL"/>
    <property type="match status" value="1"/>
</dbReference>
<dbReference type="EMBL" id="KB456263">
    <property type="protein sequence ID" value="EMF13115.1"/>
    <property type="molecule type" value="Genomic_DNA"/>
</dbReference>
<comment type="subcellular location">
    <subcellularLocation>
        <location evidence="1">Mitochondrion inner membrane</location>
        <topology evidence="1">Multi-pass membrane protein</topology>
    </subcellularLocation>
</comment>
<keyword evidence="7" id="KW-0999">Mitochondrion inner membrane</keyword>
<evidence type="ECO:0000256" key="19">
    <source>
        <dbReference type="SAM" id="Phobius"/>
    </source>
</evidence>
<comment type="catalytic activity">
    <reaction evidence="14">
        <text>Ca(2+)(in) = Ca(2+)(out)</text>
        <dbReference type="Rhea" id="RHEA:29671"/>
        <dbReference type="ChEBI" id="CHEBI:29108"/>
    </reaction>
</comment>
<dbReference type="RefSeq" id="XP_016761236.1">
    <property type="nucleotide sequence ID" value="XM_016904957.1"/>
</dbReference>
<evidence type="ECO:0000259" key="20">
    <source>
        <dbReference type="Pfam" id="PF04678"/>
    </source>
</evidence>
<evidence type="ECO:0000256" key="5">
    <source>
        <dbReference type="ARBA" id="ARBA00022673"/>
    </source>
</evidence>
<dbReference type="InterPro" id="IPR006769">
    <property type="entry name" value="MCU_C"/>
</dbReference>
<keyword evidence="5" id="KW-0107">Calcium channel</keyword>
<evidence type="ECO:0000256" key="11">
    <source>
        <dbReference type="ARBA" id="ARBA00023128"/>
    </source>
</evidence>
<keyword evidence="10" id="KW-0406">Ion transport</keyword>
<evidence type="ECO:0000256" key="3">
    <source>
        <dbReference type="ARBA" id="ARBA00022448"/>
    </source>
</evidence>
<dbReference type="PANTHER" id="PTHR13462">
    <property type="entry name" value="CALCIUM UNIPORTER PROTEIN, MITOCHONDRIAL"/>
    <property type="match status" value="1"/>
</dbReference>
<feature type="transmembrane region" description="Helical" evidence="19">
    <location>
        <begin position="387"/>
        <end position="405"/>
    </location>
</feature>
<dbReference type="InterPro" id="IPR039055">
    <property type="entry name" value="MCU_fam"/>
</dbReference>
<evidence type="ECO:0000256" key="10">
    <source>
        <dbReference type="ARBA" id="ARBA00023065"/>
    </source>
</evidence>
<feature type="compositionally biased region" description="Low complexity" evidence="18">
    <location>
        <begin position="13"/>
        <end position="39"/>
    </location>
</feature>
<evidence type="ECO:0000313" key="22">
    <source>
        <dbReference type="Proteomes" id="UP000016931"/>
    </source>
</evidence>
<comment type="function">
    <text evidence="17">Highly selective calcium channel localized to the inner mitochondrial membrane, which mediates calcium uptake into the mitochondrial matrix. Mitochondrial calcium homeostasis plays key roles in cellular physiology and regulates ATP production, cytoplasmic calcium signals and activation of cell death pathways. Sufficient to operate as a pore-forming channel without the need of calcium-sensor or auxiliary subunit.</text>
</comment>